<organism evidence="3 4">
    <name type="scientific">Roseomonas acroporae</name>
    <dbReference type="NCBI Taxonomy" id="2937791"/>
    <lineage>
        <taxon>Bacteria</taxon>
        <taxon>Pseudomonadati</taxon>
        <taxon>Pseudomonadota</taxon>
        <taxon>Alphaproteobacteria</taxon>
        <taxon>Acetobacterales</taxon>
        <taxon>Roseomonadaceae</taxon>
        <taxon>Roseomonas</taxon>
    </lineage>
</organism>
<dbReference type="EMBL" id="JALPRX010000048">
    <property type="protein sequence ID" value="MCK8785053.1"/>
    <property type="molecule type" value="Genomic_DNA"/>
</dbReference>
<dbReference type="Proteomes" id="UP001139516">
    <property type="component" value="Unassembled WGS sequence"/>
</dbReference>
<dbReference type="Pfam" id="PF13472">
    <property type="entry name" value="Lipase_GDSL_2"/>
    <property type="match status" value="1"/>
</dbReference>
<feature type="signal peptide" evidence="1">
    <location>
        <begin position="1"/>
        <end position="26"/>
    </location>
</feature>
<evidence type="ECO:0000313" key="3">
    <source>
        <dbReference type="EMBL" id="MCK8785053.1"/>
    </source>
</evidence>
<dbReference type="Gene3D" id="3.40.50.1110">
    <property type="entry name" value="SGNH hydrolase"/>
    <property type="match status" value="1"/>
</dbReference>
<evidence type="ECO:0000313" key="4">
    <source>
        <dbReference type="Proteomes" id="UP001139516"/>
    </source>
</evidence>
<proteinExistence type="predicted"/>
<evidence type="ECO:0000259" key="2">
    <source>
        <dbReference type="Pfam" id="PF13472"/>
    </source>
</evidence>
<dbReference type="AlphaFoldDB" id="A0A9X2BTW2"/>
<dbReference type="InterPro" id="IPR013830">
    <property type="entry name" value="SGNH_hydro"/>
</dbReference>
<protein>
    <submittedName>
        <fullName evidence="3">SGNH/GDSL hydrolase family protein</fullName>
    </submittedName>
</protein>
<dbReference type="SUPFAM" id="SSF52266">
    <property type="entry name" value="SGNH hydrolase"/>
    <property type="match status" value="1"/>
</dbReference>
<dbReference type="GO" id="GO:0016788">
    <property type="term" value="F:hydrolase activity, acting on ester bonds"/>
    <property type="evidence" value="ECO:0007669"/>
    <property type="project" value="UniProtKB-ARBA"/>
</dbReference>
<feature type="chain" id="PRO_5040933436" evidence="1">
    <location>
        <begin position="27"/>
        <end position="188"/>
    </location>
</feature>
<keyword evidence="4" id="KW-1185">Reference proteome</keyword>
<feature type="domain" description="SGNH hydrolase-type esterase" evidence="2">
    <location>
        <begin position="32"/>
        <end position="179"/>
    </location>
</feature>
<reference evidence="3" key="1">
    <citation type="submission" date="2022-04" db="EMBL/GenBank/DDBJ databases">
        <title>Roseomonas acroporae sp. nov., isolated from coral Acropora digitifera.</title>
        <authorList>
            <person name="Sun H."/>
        </authorList>
    </citation>
    <scope>NUCLEOTIDE SEQUENCE</scope>
    <source>
        <strain evidence="3">NAR14</strain>
    </source>
</reference>
<sequence>MRLPPRLAALLLAGAFALAAPAAAFARPVVVFGDSFAIGVASQLRAAGQPTVDLGRVAWSLFARDWTQRLDQLRHAADGAATVVLFLGTNDQWRGGGPAFRARLEQLRAAVPPGVPVLWVGQPTFCRADFAAGAAPIDAALRDAAARNGDGFVVPVGGCDQAGIRATDGIHFTPSGYRAIARQIARHA</sequence>
<dbReference type="InterPro" id="IPR036514">
    <property type="entry name" value="SGNH_hydro_sf"/>
</dbReference>
<name>A0A9X2BTW2_9PROT</name>
<evidence type="ECO:0000256" key="1">
    <source>
        <dbReference type="SAM" id="SignalP"/>
    </source>
</evidence>
<keyword evidence="1" id="KW-0732">Signal</keyword>
<accession>A0A9X2BTW2</accession>
<dbReference type="CDD" id="cd00229">
    <property type="entry name" value="SGNH_hydrolase"/>
    <property type="match status" value="1"/>
</dbReference>
<comment type="caution">
    <text evidence="3">The sequence shown here is derived from an EMBL/GenBank/DDBJ whole genome shotgun (WGS) entry which is preliminary data.</text>
</comment>
<keyword evidence="3" id="KW-0378">Hydrolase</keyword>
<dbReference type="RefSeq" id="WP_248667178.1">
    <property type="nucleotide sequence ID" value="NZ_JALPRX010000048.1"/>
</dbReference>
<gene>
    <name evidence="3" type="ORF">M0638_11725</name>
</gene>